<dbReference type="RefSeq" id="WP_132121428.1">
    <property type="nucleotide sequence ID" value="NZ_SMJU01000017.1"/>
</dbReference>
<sequence length="524" mass="59723">MLINIKTSEANKTVVTELTRKLFPQGGPENFVARVALSYSLSKGIRFESVEMVQDSRGKEYKEDILFGSNRDLYVALVCQHYGLHHSDRDITKYLKMHIDDGLERLYKIFTDNPRYSGFDFLMEHIERGTDILEQAEVQESVRNSSQNIQKGAFAGPVRLRVGKQLNSEEPVEVEINNKEERNNAHTAVAGSSGTGKTQFALEILRQYSEISGGAINFMYLDFKGLKQDDEIAMRPFFERTNTTFIDAPKDPFPLNPLAFINLINEKERLMGISKFVDIVTTYAPRMGPAQAQVLKDATREAFADAKSGEYPGIKDIAERLFAVTGQRPDTLTQIIQSLSDYELFDSQPHPNLDFLNKNYYFSLSGDLDKTVRFTATFLTINYIYNTFMNMENAPISGDYQSLRYVLLIDEAHVLFKDKKSHALLESLLREIRSKGVVVMLLSQGIDEFNQPTFDFSSECENAFLLNIKDKNLKTMQKFLGLSERDATILARSMERIEKGQAVSNMKEFKKGELFEVGQFWKSL</sequence>
<reference evidence="2 3" key="1">
    <citation type="submission" date="2019-02" db="EMBL/GenBank/DDBJ databases">
        <title>Arundinibacter roseus gen. nov., sp. nov., a new member of the family Cytophagaceae.</title>
        <authorList>
            <person name="Szuroczki S."/>
            <person name="Khayer B."/>
            <person name="Sproer C."/>
            <person name="Toumi M."/>
            <person name="Szabo A."/>
            <person name="Felfoldi T."/>
            <person name="Schumann P."/>
            <person name="Toth E."/>
        </authorList>
    </citation>
    <scope>NUCLEOTIDE SEQUENCE [LARGE SCALE GENOMIC DNA]</scope>
    <source>
        <strain evidence="2 3">DMA-k-7a</strain>
    </source>
</reference>
<dbReference type="InterPro" id="IPR027417">
    <property type="entry name" value="P-loop_NTPase"/>
</dbReference>
<dbReference type="Gene3D" id="1.10.1220.160">
    <property type="entry name" value="DNA sulphur modification protein DndE"/>
    <property type="match status" value="1"/>
</dbReference>
<name>A0A4R4JZT9_9BACT</name>
<dbReference type="PANTHER" id="PTHR30121:SF6">
    <property type="entry name" value="SLR6007 PROTEIN"/>
    <property type="match status" value="1"/>
</dbReference>
<dbReference type="AlphaFoldDB" id="A0A4R4JZT9"/>
<gene>
    <name evidence="2" type="ORF">EZE20_20975</name>
</gene>
<evidence type="ECO:0000313" key="2">
    <source>
        <dbReference type="EMBL" id="TDB60408.1"/>
    </source>
</evidence>
<dbReference type="Gene3D" id="3.40.50.300">
    <property type="entry name" value="P-loop containing nucleotide triphosphate hydrolases"/>
    <property type="match status" value="2"/>
</dbReference>
<accession>A0A4R4JZT9</accession>
<dbReference type="Pfam" id="PF05872">
    <property type="entry name" value="HerA_C"/>
    <property type="match status" value="1"/>
</dbReference>
<dbReference type="PANTHER" id="PTHR30121">
    <property type="entry name" value="UNCHARACTERIZED PROTEIN YJGR-RELATED"/>
    <property type="match status" value="1"/>
</dbReference>
<proteinExistence type="predicted"/>
<dbReference type="InterPro" id="IPR051162">
    <property type="entry name" value="T4SS_component"/>
</dbReference>
<feature type="domain" description="Helicase HerA-like C-terminal" evidence="1">
    <location>
        <begin position="392"/>
        <end position="444"/>
    </location>
</feature>
<dbReference type="Pfam" id="PF08870">
    <property type="entry name" value="DndE"/>
    <property type="match status" value="1"/>
</dbReference>
<dbReference type="Proteomes" id="UP000295706">
    <property type="component" value="Unassembled WGS sequence"/>
</dbReference>
<dbReference type="InterPro" id="IPR014969">
    <property type="entry name" value="DNA_S_DndE"/>
</dbReference>
<dbReference type="SUPFAM" id="SSF52540">
    <property type="entry name" value="P-loop containing nucleoside triphosphate hydrolases"/>
    <property type="match status" value="1"/>
</dbReference>
<evidence type="ECO:0000259" key="1">
    <source>
        <dbReference type="Pfam" id="PF05872"/>
    </source>
</evidence>
<keyword evidence="3" id="KW-1185">Reference proteome</keyword>
<dbReference type="InterPro" id="IPR033186">
    <property type="entry name" value="HerA_C"/>
</dbReference>
<evidence type="ECO:0000313" key="3">
    <source>
        <dbReference type="Proteomes" id="UP000295706"/>
    </source>
</evidence>
<organism evidence="2 3">
    <name type="scientific">Arundinibacter roseus</name>
    <dbReference type="NCBI Taxonomy" id="2070510"/>
    <lineage>
        <taxon>Bacteria</taxon>
        <taxon>Pseudomonadati</taxon>
        <taxon>Bacteroidota</taxon>
        <taxon>Cytophagia</taxon>
        <taxon>Cytophagales</taxon>
        <taxon>Spirosomataceae</taxon>
        <taxon>Arundinibacter</taxon>
    </lineage>
</organism>
<dbReference type="InterPro" id="IPR038472">
    <property type="entry name" value="DndE_sf"/>
</dbReference>
<comment type="caution">
    <text evidence="2">The sequence shown here is derived from an EMBL/GenBank/DDBJ whole genome shotgun (WGS) entry which is preliminary data.</text>
</comment>
<dbReference type="EMBL" id="SMJU01000017">
    <property type="protein sequence ID" value="TDB60408.1"/>
    <property type="molecule type" value="Genomic_DNA"/>
</dbReference>
<dbReference type="OrthoDB" id="1356651at2"/>
<protein>
    <submittedName>
        <fullName evidence="2">DUF1832 domain-containing protein</fullName>
    </submittedName>
</protein>